<feature type="region of interest" description="Disordered" evidence="1">
    <location>
        <begin position="1"/>
        <end position="28"/>
    </location>
</feature>
<proteinExistence type="predicted"/>
<dbReference type="PANTHER" id="PTHR33086:SF30">
    <property type="entry name" value="OS05G0467400 PROTEIN"/>
    <property type="match status" value="1"/>
</dbReference>
<evidence type="ECO:0000313" key="3">
    <source>
        <dbReference type="EnsemblPlants" id="TraesCS1B02G303100.1"/>
    </source>
</evidence>
<dbReference type="Gramene" id="TraesCLE_scaffold_036533_01G000200.1">
    <property type="protein sequence ID" value="TraesCLE_scaffold_036533_01G000200.1"/>
    <property type="gene ID" value="TraesCLE_scaffold_036533_01G000200"/>
</dbReference>
<reference evidence="3" key="2">
    <citation type="submission" date="2018-10" db="UniProtKB">
        <authorList>
            <consortium name="EnsemblPlants"/>
        </authorList>
    </citation>
    <scope>IDENTIFICATION</scope>
</reference>
<sequence>MCTNQTPPSFFPHHATAHGQSRIAKPSPLCSTPTSEMLRRLAGAAAAPLRRSLCTAAAASSPPPWAMLYTKPALDASGAPSRASLDLHEDLWAQLSVPAHLVVPDAGDAADFFAGAVRAATPDGLLLLDFSDARCRAPVNGTFRPSWLAEFDAAAGYAGEPDVARFVCNPLSGQLVRLPAPGAEFARSSTAGCSTGFGLLTHSEGSRGPPDRYVVAQLSRSRRGGADHPVVCRFLSETGKWDERRLAGPSTVPASRDMRIDPNLEVVAFGDRLWWLDPTWGVYSVDPFSDQPEHRFVKLPPASVLPDLIDLAGTPVLGRYRRLGVSEGKLRYVEVSKSRKPFVCSSFSLDQKDHIPCIAAIDPFQANFLYLIYGRFLIVVDMAKGKSLGGRYLPERAGDQTLCPSGFLVPCTLPTWLGSSYIPCAVLVRSNMIEGSLSSKKTNSGRNTWAATLVHADRD</sequence>
<dbReference type="Gramene" id="TraesWEE_scaffold_060202_01G000200.1">
    <property type="protein sequence ID" value="TraesWEE_scaffold_060202_01G000200.1"/>
    <property type="gene ID" value="TraesWEE_scaffold_060202_01G000200"/>
</dbReference>
<evidence type="ECO:0000259" key="2">
    <source>
        <dbReference type="Pfam" id="PF07762"/>
    </source>
</evidence>
<dbReference type="Gramene" id="TraesRN1B0100849100.1">
    <property type="protein sequence ID" value="TraesRN1B0100849100.1"/>
    <property type="gene ID" value="TraesRN1B0100849100"/>
</dbReference>
<dbReference type="Gramene" id="TraesCS1B03G0837600.1">
    <property type="protein sequence ID" value="TraesCS1B03G0837600.1.CDS"/>
    <property type="gene ID" value="TraesCS1B03G0837600"/>
</dbReference>
<dbReference type="OrthoDB" id="645192at2759"/>
<accession>A0A3B5Z1K1</accession>
<reference evidence="3" key="1">
    <citation type="submission" date="2018-08" db="EMBL/GenBank/DDBJ databases">
        <authorList>
            <person name="Rossello M."/>
        </authorList>
    </citation>
    <scope>NUCLEOTIDE SEQUENCE [LARGE SCALE GENOMIC DNA]</scope>
    <source>
        <strain evidence="3">cv. Chinese Spring</strain>
    </source>
</reference>
<dbReference type="Pfam" id="PF07762">
    <property type="entry name" value="DUF1618"/>
    <property type="match status" value="1"/>
</dbReference>
<dbReference type="Proteomes" id="UP000019116">
    <property type="component" value="Chromosome 1B"/>
</dbReference>
<dbReference type="STRING" id="4565.A0A3B5Z1K1"/>
<keyword evidence="4" id="KW-1185">Reference proteome</keyword>
<evidence type="ECO:0000256" key="1">
    <source>
        <dbReference type="SAM" id="MobiDB-lite"/>
    </source>
</evidence>
<feature type="domain" description="DUF1618" evidence="2">
    <location>
        <begin position="275"/>
        <end position="340"/>
    </location>
</feature>
<dbReference type="InterPro" id="IPR011676">
    <property type="entry name" value="DUF1618"/>
</dbReference>
<evidence type="ECO:0000313" key="4">
    <source>
        <dbReference type="Proteomes" id="UP000019116"/>
    </source>
</evidence>
<dbReference type="PANTHER" id="PTHR33086">
    <property type="entry name" value="OS05G0468200 PROTEIN-RELATED"/>
    <property type="match status" value="1"/>
</dbReference>
<dbReference type="Gramene" id="TraesROB_scaffold_126256_01G000200.1">
    <property type="protein sequence ID" value="TraesROB_scaffold_126256_01G000200.1"/>
    <property type="gene ID" value="TraesROB_scaffold_126256_01G000200"/>
</dbReference>
<dbReference type="AlphaFoldDB" id="A0A3B5Z1K1"/>
<dbReference type="EnsemblPlants" id="TraesCS1B02G303100.1">
    <property type="protein sequence ID" value="TraesCS1B02G303100.1"/>
    <property type="gene ID" value="TraesCS1B02G303100"/>
</dbReference>
<dbReference type="Gramene" id="TraesCS1B02G303100.1">
    <property type="protein sequence ID" value="TraesCS1B02G303100.1"/>
    <property type="gene ID" value="TraesCS1B02G303100"/>
</dbReference>
<organism evidence="3">
    <name type="scientific">Triticum aestivum</name>
    <name type="common">Wheat</name>
    <dbReference type="NCBI Taxonomy" id="4565"/>
    <lineage>
        <taxon>Eukaryota</taxon>
        <taxon>Viridiplantae</taxon>
        <taxon>Streptophyta</taxon>
        <taxon>Embryophyta</taxon>
        <taxon>Tracheophyta</taxon>
        <taxon>Spermatophyta</taxon>
        <taxon>Magnoliopsida</taxon>
        <taxon>Liliopsida</taxon>
        <taxon>Poales</taxon>
        <taxon>Poaceae</taxon>
        <taxon>BOP clade</taxon>
        <taxon>Pooideae</taxon>
        <taxon>Triticodae</taxon>
        <taxon>Triticeae</taxon>
        <taxon>Triticinae</taxon>
        <taxon>Triticum</taxon>
    </lineage>
</organism>
<protein>
    <recommendedName>
        <fullName evidence="2">DUF1618 domain-containing protein</fullName>
    </recommendedName>
</protein>
<name>A0A3B5Z1K1_WHEAT</name>